<protein>
    <submittedName>
        <fullName evidence="2">Uncharacterized protein</fullName>
    </submittedName>
</protein>
<evidence type="ECO:0000313" key="3">
    <source>
        <dbReference type="Proteomes" id="UP000001542"/>
    </source>
</evidence>
<sequence>MLSISRYGRTIRFNCFYILMVFPCIAVVSAILLPSEKYLIFDIDKEKVQSNSKCIHYTHDFFGHDIDDMYTYDYHMNLLSCMFFIDPDEAEKPHYLVIGSKTMLGIEICNLLKKSNINFGEIRDYTHFNLQNFSIIRYLRSVMFSTIINLEHLPPDREKEFINYCEHNKINYITVSQNPKMEGNYKNLIIDKPLFGSSHNIFQDFPNSEILSLEPPELYKMQNFDEYYSAKDIANEIIKQIQYNNFAKSEKSIPISSTIYKKDNILNYIRNYRTMKSVDINLQEKVKEMYYFHEDTLSDNKEPYLTHVTTLSEDESIMKRFNLTCYALDSILSEFPDIPFEFLIVYCTRSNQKLSDQITIPKNLKKFIRVIEVPLSYWYDLGIKFETVGFPEYQMRNIGIRRAKGTYITCGSADVILPYGFFEAIRIRAFTEISYIRTTRISSPPDLNTIFDLYRQNTDVKQLFVHPGEESNFDVELFIDACGDFQGMHRDAWNMIHGYAESRFTYNIDALLAFDRAALAGPILLQHFSGGIHIEHDKVSNLTQHVDPWDEELRIELAKGRLTYISRFPRRYWGAENVNFSDYRL</sequence>
<evidence type="ECO:0000256" key="1">
    <source>
        <dbReference type="SAM" id="Phobius"/>
    </source>
</evidence>
<dbReference type="RefSeq" id="XP_001321679.1">
    <property type="nucleotide sequence ID" value="XM_001321644.1"/>
</dbReference>
<gene>
    <name evidence="2" type="ORF">TVAG_126170</name>
</gene>
<accession>A2ED05</accession>
<dbReference type="OrthoDB" id="10643080at2759"/>
<keyword evidence="3" id="KW-1185">Reference proteome</keyword>
<proteinExistence type="predicted"/>
<reference evidence="2" key="2">
    <citation type="journal article" date="2007" name="Science">
        <title>Draft genome sequence of the sexually transmitted pathogen Trichomonas vaginalis.</title>
        <authorList>
            <person name="Carlton J.M."/>
            <person name="Hirt R.P."/>
            <person name="Silva J.C."/>
            <person name="Delcher A.L."/>
            <person name="Schatz M."/>
            <person name="Zhao Q."/>
            <person name="Wortman J.R."/>
            <person name="Bidwell S.L."/>
            <person name="Alsmark U.C.M."/>
            <person name="Besteiro S."/>
            <person name="Sicheritz-Ponten T."/>
            <person name="Noel C.J."/>
            <person name="Dacks J.B."/>
            <person name="Foster P.G."/>
            <person name="Simillion C."/>
            <person name="Van de Peer Y."/>
            <person name="Miranda-Saavedra D."/>
            <person name="Barton G.J."/>
            <person name="Westrop G.D."/>
            <person name="Mueller S."/>
            <person name="Dessi D."/>
            <person name="Fiori P.L."/>
            <person name="Ren Q."/>
            <person name="Paulsen I."/>
            <person name="Zhang H."/>
            <person name="Bastida-Corcuera F.D."/>
            <person name="Simoes-Barbosa A."/>
            <person name="Brown M.T."/>
            <person name="Hayes R.D."/>
            <person name="Mukherjee M."/>
            <person name="Okumura C.Y."/>
            <person name="Schneider R."/>
            <person name="Smith A.J."/>
            <person name="Vanacova S."/>
            <person name="Villalvazo M."/>
            <person name="Haas B.J."/>
            <person name="Pertea M."/>
            <person name="Feldblyum T.V."/>
            <person name="Utterback T.R."/>
            <person name="Shu C.L."/>
            <person name="Osoegawa K."/>
            <person name="de Jong P.J."/>
            <person name="Hrdy I."/>
            <person name="Horvathova L."/>
            <person name="Zubacova Z."/>
            <person name="Dolezal P."/>
            <person name="Malik S.B."/>
            <person name="Logsdon J.M. Jr."/>
            <person name="Henze K."/>
            <person name="Gupta A."/>
            <person name="Wang C.C."/>
            <person name="Dunne R.L."/>
            <person name="Upcroft J.A."/>
            <person name="Upcroft P."/>
            <person name="White O."/>
            <person name="Salzberg S.L."/>
            <person name="Tang P."/>
            <person name="Chiu C.-H."/>
            <person name="Lee Y.-S."/>
            <person name="Embley T.M."/>
            <person name="Coombs G.H."/>
            <person name="Mottram J.C."/>
            <person name="Tachezy J."/>
            <person name="Fraser-Liggett C.M."/>
            <person name="Johnson P.J."/>
        </authorList>
    </citation>
    <scope>NUCLEOTIDE SEQUENCE [LARGE SCALE GENOMIC DNA]</scope>
    <source>
        <strain evidence="2">G3</strain>
    </source>
</reference>
<feature type="transmembrane region" description="Helical" evidence="1">
    <location>
        <begin position="12"/>
        <end position="33"/>
    </location>
</feature>
<dbReference type="AlphaFoldDB" id="A2ED05"/>
<dbReference type="VEuPathDB" id="TrichDB:TVAGG3_0860690"/>
<keyword evidence="1" id="KW-0812">Transmembrane</keyword>
<evidence type="ECO:0000313" key="2">
    <source>
        <dbReference type="EMBL" id="EAY09456.1"/>
    </source>
</evidence>
<dbReference type="KEGG" id="tva:4767375"/>
<reference evidence="2" key="1">
    <citation type="submission" date="2006-10" db="EMBL/GenBank/DDBJ databases">
        <authorList>
            <person name="Amadeo P."/>
            <person name="Zhao Q."/>
            <person name="Wortman J."/>
            <person name="Fraser-Liggett C."/>
            <person name="Carlton J."/>
        </authorList>
    </citation>
    <scope>NUCLEOTIDE SEQUENCE</scope>
    <source>
        <strain evidence="2">G3</strain>
    </source>
</reference>
<name>A2ED05_TRIV3</name>
<keyword evidence="1" id="KW-0472">Membrane</keyword>
<organism evidence="2 3">
    <name type="scientific">Trichomonas vaginalis (strain ATCC PRA-98 / G3)</name>
    <dbReference type="NCBI Taxonomy" id="412133"/>
    <lineage>
        <taxon>Eukaryota</taxon>
        <taxon>Metamonada</taxon>
        <taxon>Parabasalia</taxon>
        <taxon>Trichomonadida</taxon>
        <taxon>Trichomonadidae</taxon>
        <taxon>Trichomonas</taxon>
    </lineage>
</organism>
<dbReference type="SUPFAM" id="SSF53448">
    <property type="entry name" value="Nucleotide-diphospho-sugar transferases"/>
    <property type="match status" value="1"/>
</dbReference>
<keyword evidence="1" id="KW-1133">Transmembrane helix</keyword>
<dbReference type="VEuPathDB" id="TrichDB:TVAG_126170"/>
<dbReference type="EMBL" id="DS113357">
    <property type="protein sequence ID" value="EAY09456.1"/>
    <property type="molecule type" value="Genomic_DNA"/>
</dbReference>
<dbReference type="InParanoid" id="A2ED05"/>
<dbReference type="InterPro" id="IPR029044">
    <property type="entry name" value="Nucleotide-diphossugar_trans"/>
</dbReference>
<dbReference type="Proteomes" id="UP000001542">
    <property type="component" value="Unassembled WGS sequence"/>
</dbReference>